<comment type="pathway">
    <text evidence="2">Mycotoxin biosynthesis.</text>
</comment>
<dbReference type="SUPFAM" id="SSF48264">
    <property type="entry name" value="Cytochrome P450"/>
    <property type="match status" value="1"/>
</dbReference>
<dbReference type="OrthoDB" id="1470350at2759"/>
<sequence length="493" mass="56234">MAKCLRDFRAKRVETLAKTLAKTLAETLADWTGWYLGFYDLTSHRNDKILDWHRKYGPVVCIGPNEVSVATLDGTRKIYGTTFRWAKSNYFDHFKGYGMRSVFATKEYEEHRQKRRFISSFYQPSTIYKLPEIEHYVKDRAEAVVRQIQHDQPVDVYGLTDWYAIDIITFLTLGPDFASQSIESPCVERQIFARLKQQQFVGPFRIRHPRAYAAFSRAYQWLSSKRSYLVADDDLASWCKDRISAAMDGKRLLDSHSLLRHLLHHDHTGTENAPLNRDYVAAEILDNINAAEATVAVTATYLLWRLTAAPLWQDNIRKELALLPVQEDGSLSFTDIDSRVPALEACLREVYRLHPASSGRAERVVPQGGSVISDFHLPEDTIVTTSVPALHRDEVLFPDPDRFMPERWLNADPDTLKAREAQLIPFGHGGRICLGKALATLEIKVLIASLYQQHKSVMEASTTAESMRQCSTHDAVPSALKCEIRFQRVAEKC</sequence>
<evidence type="ECO:0000256" key="9">
    <source>
        <dbReference type="RuleBase" id="RU000461"/>
    </source>
</evidence>
<dbReference type="EMBL" id="JAGPNK010000002">
    <property type="protein sequence ID" value="KAH7325580.1"/>
    <property type="molecule type" value="Genomic_DNA"/>
</dbReference>
<dbReference type="InterPro" id="IPR050121">
    <property type="entry name" value="Cytochrome_P450_monoxygenase"/>
</dbReference>
<dbReference type="PRINTS" id="PR00465">
    <property type="entry name" value="EP450IV"/>
</dbReference>
<evidence type="ECO:0000256" key="3">
    <source>
        <dbReference type="ARBA" id="ARBA00010617"/>
    </source>
</evidence>
<dbReference type="Proteomes" id="UP000813444">
    <property type="component" value="Unassembled WGS sequence"/>
</dbReference>
<organism evidence="10 11">
    <name type="scientific">Stachybotrys elegans</name>
    <dbReference type="NCBI Taxonomy" id="80388"/>
    <lineage>
        <taxon>Eukaryota</taxon>
        <taxon>Fungi</taxon>
        <taxon>Dikarya</taxon>
        <taxon>Ascomycota</taxon>
        <taxon>Pezizomycotina</taxon>
        <taxon>Sordariomycetes</taxon>
        <taxon>Hypocreomycetidae</taxon>
        <taxon>Hypocreales</taxon>
        <taxon>Stachybotryaceae</taxon>
        <taxon>Stachybotrys</taxon>
    </lineage>
</organism>
<evidence type="ECO:0000256" key="6">
    <source>
        <dbReference type="ARBA" id="ARBA00023004"/>
    </source>
</evidence>
<dbReference type="GO" id="GO:0005506">
    <property type="term" value="F:iron ion binding"/>
    <property type="evidence" value="ECO:0007669"/>
    <property type="project" value="InterPro"/>
</dbReference>
<dbReference type="PRINTS" id="PR00385">
    <property type="entry name" value="P450"/>
</dbReference>
<dbReference type="InterPro" id="IPR017972">
    <property type="entry name" value="Cyt_P450_CS"/>
</dbReference>
<dbReference type="Pfam" id="PF00067">
    <property type="entry name" value="p450"/>
    <property type="match status" value="1"/>
</dbReference>
<keyword evidence="5 8" id="KW-0479">Metal-binding</keyword>
<keyword evidence="4 8" id="KW-0349">Heme</keyword>
<comment type="caution">
    <text evidence="10">The sequence shown here is derived from an EMBL/GenBank/DDBJ whole genome shotgun (WGS) entry which is preliminary data.</text>
</comment>
<name>A0A8K0T221_9HYPO</name>
<keyword evidence="6 8" id="KW-0408">Iron</keyword>
<dbReference type="Gene3D" id="1.10.630.10">
    <property type="entry name" value="Cytochrome P450"/>
    <property type="match status" value="1"/>
</dbReference>
<dbReference type="PROSITE" id="PS00086">
    <property type="entry name" value="CYTOCHROME_P450"/>
    <property type="match status" value="1"/>
</dbReference>
<dbReference type="InterPro" id="IPR002403">
    <property type="entry name" value="Cyt_P450_E_grp-IV"/>
</dbReference>
<gene>
    <name evidence="10" type="ORF">B0I35DRAFT_457028</name>
</gene>
<evidence type="ECO:0000256" key="1">
    <source>
        <dbReference type="ARBA" id="ARBA00001971"/>
    </source>
</evidence>
<feature type="binding site" description="axial binding residue" evidence="8">
    <location>
        <position position="433"/>
    </location>
    <ligand>
        <name>heme</name>
        <dbReference type="ChEBI" id="CHEBI:30413"/>
    </ligand>
    <ligandPart>
        <name>Fe</name>
        <dbReference type="ChEBI" id="CHEBI:18248"/>
    </ligandPart>
</feature>
<dbReference type="PANTHER" id="PTHR24305">
    <property type="entry name" value="CYTOCHROME P450"/>
    <property type="match status" value="1"/>
</dbReference>
<dbReference type="PANTHER" id="PTHR24305:SF166">
    <property type="entry name" value="CYTOCHROME P450 12A4, MITOCHONDRIAL-RELATED"/>
    <property type="match status" value="1"/>
</dbReference>
<evidence type="ECO:0000256" key="7">
    <source>
        <dbReference type="ARBA" id="ARBA00023033"/>
    </source>
</evidence>
<dbReference type="GO" id="GO:0004497">
    <property type="term" value="F:monooxygenase activity"/>
    <property type="evidence" value="ECO:0007669"/>
    <property type="project" value="UniProtKB-KW"/>
</dbReference>
<evidence type="ECO:0000256" key="4">
    <source>
        <dbReference type="ARBA" id="ARBA00022617"/>
    </source>
</evidence>
<comment type="similarity">
    <text evidence="3 9">Belongs to the cytochrome P450 family.</text>
</comment>
<keyword evidence="11" id="KW-1185">Reference proteome</keyword>
<evidence type="ECO:0000313" key="10">
    <source>
        <dbReference type="EMBL" id="KAH7325580.1"/>
    </source>
</evidence>
<evidence type="ECO:0000256" key="8">
    <source>
        <dbReference type="PIRSR" id="PIRSR602403-1"/>
    </source>
</evidence>
<evidence type="ECO:0000256" key="5">
    <source>
        <dbReference type="ARBA" id="ARBA00022723"/>
    </source>
</evidence>
<keyword evidence="7 9" id="KW-0503">Monooxygenase</keyword>
<dbReference type="GO" id="GO:0020037">
    <property type="term" value="F:heme binding"/>
    <property type="evidence" value="ECO:0007669"/>
    <property type="project" value="InterPro"/>
</dbReference>
<reference evidence="10" key="1">
    <citation type="journal article" date="2021" name="Nat. Commun.">
        <title>Genetic determinants of endophytism in the Arabidopsis root mycobiome.</title>
        <authorList>
            <person name="Mesny F."/>
            <person name="Miyauchi S."/>
            <person name="Thiergart T."/>
            <person name="Pickel B."/>
            <person name="Atanasova L."/>
            <person name="Karlsson M."/>
            <person name="Huettel B."/>
            <person name="Barry K.W."/>
            <person name="Haridas S."/>
            <person name="Chen C."/>
            <person name="Bauer D."/>
            <person name="Andreopoulos W."/>
            <person name="Pangilinan J."/>
            <person name="LaButti K."/>
            <person name="Riley R."/>
            <person name="Lipzen A."/>
            <person name="Clum A."/>
            <person name="Drula E."/>
            <person name="Henrissat B."/>
            <person name="Kohler A."/>
            <person name="Grigoriev I.V."/>
            <person name="Martin F.M."/>
            <person name="Hacquard S."/>
        </authorList>
    </citation>
    <scope>NUCLEOTIDE SEQUENCE</scope>
    <source>
        <strain evidence="10">MPI-CAGE-CH-0235</strain>
    </source>
</reference>
<dbReference type="AlphaFoldDB" id="A0A8K0T221"/>
<protein>
    <submittedName>
        <fullName evidence="10">Benzoate 4-monooxygenase cytochrome P450</fullName>
    </submittedName>
</protein>
<comment type="cofactor">
    <cofactor evidence="1 8">
        <name>heme</name>
        <dbReference type="ChEBI" id="CHEBI:30413"/>
    </cofactor>
</comment>
<dbReference type="InterPro" id="IPR036396">
    <property type="entry name" value="Cyt_P450_sf"/>
</dbReference>
<proteinExistence type="inferred from homology"/>
<evidence type="ECO:0000313" key="11">
    <source>
        <dbReference type="Proteomes" id="UP000813444"/>
    </source>
</evidence>
<keyword evidence="9" id="KW-0560">Oxidoreductase</keyword>
<dbReference type="GO" id="GO:0016705">
    <property type="term" value="F:oxidoreductase activity, acting on paired donors, with incorporation or reduction of molecular oxygen"/>
    <property type="evidence" value="ECO:0007669"/>
    <property type="project" value="InterPro"/>
</dbReference>
<dbReference type="InterPro" id="IPR001128">
    <property type="entry name" value="Cyt_P450"/>
</dbReference>
<evidence type="ECO:0000256" key="2">
    <source>
        <dbReference type="ARBA" id="ARBA00004685"/>
    </source>
</evidence>
<accession>A0A8K0T221</accession>